<comment type="pathway">
    <text evidence="2">Porphyrin-containing compound metabolism; protoporphyrin-IX biosynthesis; coproporphyrinogen-III from 5-aminolevulinate: step 2/4.</text>
</comment>
<keyword evidence="12" id="KW-1185">Reference proteome</keyword>
<organism evidence="11 12">
    <name type="scientific">Sulfurospirillum tamanense</name>
    <dbReference type="NCBI Taxonomy" id="2813362"/>
    <lineage>
        <taxon>Bacteria</taxon>
        <taxon>Pseudomonadati</taxon>
        <taxon>Campylobacterota</taxon>
        <taxon>Epsilonproteobacteria</taxon>
        <taxon>Campylobacterales</taxon>
        <taxon>Sulfurospirillaceae</taxon>
        <taxon>Sulfurospirillum</taxon>
    </lineage>
</organism>
<dbReference type="InterPro" id="IPR022417">
    <property type="entry name" value="Porphobilin_deaminase_N"/>
</dbReference>
<dbReference type="Pfam" id="PF01379">
    <property type="entry name" value="Porphobil_deam"/>
    <property type="match status" value="1"/>
</dbReference>
<dbReference type="InterPro" id="IPR000860">
    <property type="entry name" value="HemC"/>
</dbReference>
<dbReference type="SUPFAM" id="SSF53850">
    <property type="entry name" value="Periplasmic binding protein-like II"/>
    <property type="match status" value="1"/>
</dbReference>
<dbReference type="SUPFAM" id="SSF54782">
    <property type="entry name" value="Porphobilinogen deaminase (hydroxymethylbilane synthase), C-terminal domain"/>
    <property type="match status" value="1"/>
</dbReference>
<dbReference type="InterPro" id="IPR036803">
    <property type="entry name" value="Porphobilinogen_deaminase_C_sf"/>
</dbReference>
<dbReference type="Gene3D" id="3.40.190.10">
    <property type="entry name" value="Periplasmic binding protein-like II"/>
    <property type="match status" value="2"/>
</dbReference>
<dbReference type="EMBL" id="JAFHKK010000008">
    <property type="protein sequence ID" value="MBN2964171.1"/>
    <property type="molecule type" value="Genomic_DNA"/>
</dbReference>
<evidence type="ECO:0000256" key="1">
    <source>
        <dbReference type="ARBA" id="ARBA00002869"/>
    </source>
</evidence>
<dbReference type="Gene3D" id="3.30.160.40">
    <property type="entry name" value="Porphobilinogen deaminase, C-terminal domain"/>
    <property type="match status" value="1"/>
</dbReference>
<feature type="domain" description="Porphobilinogen deaminase N-terminal" evidence="9">
    <location>
        <begin position="4"/>
        <end position="206"/>
    </location>
</feature>
<comment type="caution">
    <text evidence="11">The sequence shown here is derived from an EMBL/GenBank/DDBJ whole genome shotgun (WGS) entry which is preliminary data.</text>
</comment>
<accession>A0ABS2WR77</accession>
<dbReference type="CDD" id="cd13646">
    <property type="entry name" value="PBP2_EcHMBS_like"/>
    <property type="match status" value="1"/>
</dbReference>
<keyword evidence="6 8" id="KW-0627">Porphyrin biosynthesis</keyword>
<evidence type="ECO:0000256" key="6">
    <source>
        <dbReference type="ARBA" id="ARBA00023244"/>
    </source>
</evidence>
<proteinExistence type="inferred from homology"/>
<keyword evidence="5 8" id="KW-0808">Transferase</keyword>
<comment type="cofactor">
    <cofactor evidence="8">
        <name>dipyrromethane</name>
        <dbReference type="ChEBI" id="CHEBI:60342"/>
    </cofactor>
    <text evidence="8">Binds 1 dipyrromethane group covalently.</text>
</comment>
<evidence type="ECO:0000256" key="8">
    <source>
        <dbReference type="HAMAP-Rule" id="MF_00260"/>
    </source>
</evidence>
<dbReference type="HAMAP" id="MF_00260">
    <property type="entry name" value="Porphobil_deam"/>
    <property type="match status" value="1"/>
</dbReference>
<reference evidence="11" key="1">
    <citation type="submission" date="2021-02" db="EMBL/GenBank/DDBJ databases">
        <title>Sulfurospirillum tamanensis sp. nov.</title>
        <authorList>
            <person name="Frolova A."/>
            <person name="Merkel A."/>
            <person name="Slobodkin A."/>
        </authorList>
    </citation>
    <scope>NUCLEOTIDE SEQUENCE</scope>
    <source>
        <strain evidence="11">T05b</strain>
    </source>
</reference>
<evidence type="ECO:0000256" key="2">
    <source>
        <dbReference type="ARBA" id="ARBA00004735"/>
    </source>
</evidence>
<dbReference type="InterPro" id="IPR022418">
    <property type="entry name" value="Porphobilinogen_deaminase_C"/>
</dbReference>
<evidence type="ECO:0000259" key="10">
    <source>
        <dbReference type="Pfam" id="PF03900"/>
    </source>
</evidence>
<comment type="subunit">
    <text evidence="4 8">Monomer.</text>
</comment>
<evidence type="ECO:0000259" key="9">
    <source>
        <dbReference type="Pfam" id="PF01379"/>
    </source>
</evidence>
<feature type="modified residue" description="S-(dipyrrolylmethanemethyl)cysteine" evidence="8">
    <location>
        <position position="241"/>
    </location>
</feature>
<evidence type="ECO:0000256" key="3">
    <source>
        <dbReference type="ARBA" id="ARBA00005638"/>
    </source>
</evidence>
<protein>
    <recommendedName>
        <fullName evidence="8">Porphobilinogen deaminase</fullName>
        <shortName evidence="8">PBG</shortName>
        <ecNumber evidence="8">2.5.1.61</ecNumber>
    </recommendedName>
    <alternativeName>
        <fullName evidence="8">Hydroxymethylbilane synthase</fullName>
        <shortName evidence="8">HMBS</shortName>
    </alternativeName>
    <alternativeName>
        <fullName evidence="8">Pre-uroporphyrinogen synthase</fullName>
    </alternativeName>
</protein>
<dbReference type="NCBIfam" id="TIGR00212">
    <property type="entry name" value="hemC"/>
    <property type="match status" value="1"/>
</dbReference>
<comment type="miscellaneous">
    <text evidence="8">The porphobilinogen subunits are added to the dipyrromethane group.</text>
</comment>
<comment type="catalytic activity">
    <reaction evidence="7 8">
        <text>4 porphobilinogen + H2O = hydroxymethylbilane + 4 NH4(+)</text>
        <dbReference type="Rhea" id="RHEA:13185"/>
        <dbReference type="ChEBI" id="CHEBI:15377"/>
        <dbReference type="ChEBI" id="CHEBI:28938"/>
        <dbReference type="ChEBI" id="CHEBI:57845"/>
        <dbReference type="ChEBI" id="CHEBI:58126"/>
        <dbReference type="EC" id="2.5.1.61"/>
    </reaction>
</comment>
<gene>
    <name evidence="8 11" type="primary">hemC</name>
    <name evidence="11" type="ORF">JWV37_05220</name>
</gene>
<dbReference type="PROSITE" id="PS00533">
    <property type="entry name" value="PORPHOBILINOGEN_DEAM"/>
    <property type="match status" value="1"/>
</dbReference>
<dbReference type="PANTHER" id="PTHR11557:SF0">
    <property type="entry name" value="PORPHOBILINOGEN DEAMINASE"/>
    <property type="match status" value="1"/>
</dbReference>
<dbReference type="EC" id="2.5.1.61" evidence="8"/>
<evidence type="ECO:0000256" key="4">
    <source>
        <dbReference type="ARBA" id="ARBA00011245"/>
    </source>
</evidence>
<dbReference type="RefSeq" id="WP_205458719.1">
    <property type="nucleotide sequence ID" value="NZ_JAFHKK010000008.1"/>
</dbReference>
<reference evidence="11" key="2">
    <citation type="submission" date="2021-02" db="EMBL/GenBank/DDBJ databases">
        <authorList>
            <person name="Merkel A.Y."/>
        </authorList>
    </citation>
    <scope>NUCLEOTIDE SEQUENCE</scope>
    <source>
        <strain evidence="11">T05b</strain>
    </source>
</reference>
<dbReference type="GO" id="GO:0004418">
    <property type="term" value="F:hydroxymethylbilane synthase activity"/>
    <property type="evidence" value="ECO:0007669"/>
    <property type="project" value="UniProtKB-EC"/>
</dbReference>
<feature type="domain" description="Porphobilinogen deaminase C-terminal" evidence="10">
    <location>
        <begin position="226"/>
        <end position="294"/>
    </location>
</feature>
<evidence type="ECO:0000313" key="12">
    <source>
        <dbReference type="Proteomes" id="UP000703590"/>
    </source>
</evidence>
<dbReference type="PIRSF" id="PIRSF001438">
    <property type="entry name" value="4pyrrol_synth_OHMeBilane_synth"/>
    <property type="match status" value="1"/>
</dbReference>
<dbReference type="InterPro" id="IPR022419">
    <property type="entry name" value="Porphobilin_deaminase_cofac_BS"/>
</dbReference>
<dbReference type="Proteomes" id="UP000703590">
    <property type="component" value="Unassembled WGS sequence"/>
</dbReference>
<evidence type="ECO:0000256" key="5">
    <source>
        <dbReference type="ARBA" id="ARBA00022679"/>
    </source>
</evidence>
<comment type="similarity">
    <text evidence="3 8">Belongs to the HMBS family.</text>
</comment>
<sequence length="316" mass="35176">MKNIIIATRGSQLALWQAEHIKALLMERYPSLHIDLNIIKTKGDKILDTPLAKIGGKGLFTKELEEEMLRGNAHLAVHSLKDVPAEFPEGLALVALTKREDPRDAMLSEKYASLDALPQGAVVGTTSLRRRMQLLAKRPDLVIKNLRGNVNTRIRKLKEGEFDVIILATAGIVRLGLQEEVRYFAPIEKTWMIPASGQAALGIESVDTPELREMLAFLNDDEAIIETTIERDFVRILEGGCQVPIGVNATLEKDHIHVKAMVGLPDASQILEESLTYKREEYAHVGEVLAKRMVERGARALLKEAETMAMTVIFND</sequence>
<comment type="function">
    <text evidence="1 8">Tetrapolymerization of the monopyrrole PBG into the hydroxymethylbilane pre-uroporphyrinogen in several discrete steps.</text>
</comment>
<evidence type="ECO:0000256" key="7">
    <source>
        <dbReference type="ARBA" id="ARBA00048169"/>
    </source>
</evidence>
<dbReference type="PRINTS" id="PR00151">
    <property type="entry name" value="PORPHBDMNASE"/>
</dbReference>
<dbReference type="Pfam" id="PF03900">
    <property type="entry name" value="Porphobil_deamC"/>
    <property type="match status" value="1"/>
</dbReference>
<evidence type="ECO:0000313" key="11">
    <source>
        <dbReference type="EMBL" id="MBN2964171.1"/>
    </source>
</evidence>
<name>A0ABS2WR77_9BACT</name>
<dbReference type="PANTHER" id="PTHR11557">
    <property type="entry name" value="PORPHOBILINOGEN DEAMINASE"/>
    <property type="match status" value="1"/>
</dbReference>